<dbReference type="Pfam" id="PF06522">
    <property type="entry name" value="B12D"/>
    <property type="match status" value="1"/>
</dbReference>
<feature type="compositionally biased region" description="Polar residues" evidence="1">
    <location>
        <begin position="93"/>
        <end position="102"/>
    </location>
</feature>
<keyword evidence="2" id="KW-1133">Transmembrane helix</keyword>
<feature type="transmembrane region" description="Helical" evidence="2">
    <location>
        <begin position="6"/>
        <end position="26"/>
    </location>
</feature>
<comment type="caution">
    <text evidence="3">The sequence shown here is derived from an EMBL/GenBank/DDBJ whole genome shotgun (WGS) entry which is preliminary data.</text>
</comment>
<keyword evidence="2" id="KW-0472">Membrane</keyword>
<sequence>MPLVPLFGMVTVAFGLAGMTAFRLLAVSPTVMVNKETRAADDLQEIRDPKRVAERGKQFSETSPLYKLAKGSDVGAATAKVQQLPPVLPGDESSATGSQGTAVNRGMRAGGI</sequence>
<name>A0ABD1YD63_9MARC</name>
<gene>
    <name evidence="3" type="ORF">R1flu_013297</name>
</gene>
<dbReference type="EMBL" id="JBHFFA010000004">
    <property type="protein sequence ID" value="KAL2628611.1"/>
    <property type="molecule type" value="Genomic_DNA"/>
</dbReference>
<reference evidence="3 4" key="1">
    <citation type="submission" date="2024-09" db="EMBL/GenBank/DDBJ databases">
        <title>Chromosome-scale assembly of Riccia fluitans.</title>
        <authorList>
            <person name="Paukszto L."/>
            <person name="Sawicki J."/>
            <person name="Karawczyk K."/>
            <person name="Piernik-Szablinska J."/>
            <person name="Szczecinska M."/>
            <person name="Mazdziarz M."/>
        </authorList>
    </citation>
    <scope>NUCLEOTIDE SEQUENCE [LARGE SCALE GENOMIC DNA]</scope>
    <source>
        <strain evidence="3">Rf_01</strain>
        <tissue evidence="3">Aerial parts of the thallus</tissue>
    </source>
</reference>
<dbReference type="InterPro" id="IPR010530">
    <property type="entry name" value="B12D"/>
</dbReference>
<organism evidence="3 4">
    <name type="scientific">Riccia fluitans</name>
    <dbReference type="NCBI Taxonomy" id="41844"/>
    <lineage>
        <taxon>Eukaryota</taxon>
        <taxon>Viridiplantae</taxon>
        <taxon>Streptophyta</taxon>
        <taxon>Embryophyta</taxon>
        <taxon>Marchantiophyta</taxon>
        <taxon>Marchantiopsida</taxon>
        <taxon>Marchantiidae</taxon>
        <taxon>Marchantiales</taxon>
        <taxon>Ricciaceae</taxon>
        <taxon>Riccia</taxon>
    </lineage>
</organism>
<evidence type="ECO:0000313" key="3">
    <source>
        <dbReference type="EMBL" id="KAL2628611.1"/>
    </source>
</evidence>
<dbReference type="Proteomes" id="UP001605036">
    <property type="component" value="Unassembled WGS sequence"/>
</dbReference>
<feature type="region of interest" description="Disordered" evidence="1">
    <location>
        <begin position="85"/>
        <end position="112"/>
    </location>
</feature>
<evidence type="ECO:0000256" key="2">
    <source>
        <dbReference type="SAM" id="Phobius"/>
    </source>
</evidence>
<keyword evidence="2" id="KW-0812">Transmembrane</keyword>
<keyword evidence="4" id="KW-1185">Reference proteome</keyword>
<accession>A0ABD1YD63</accession>
<evidence type="ECO:0000256" key="1">
    <source>
        <dbReference type="SAM" id="MobiDB-lite"/>
    </source>
</evidence>
<evidence type="ECO:0000313" key="4">
    <source>
        <dbReference type="Proteomes" id="UP001605036"/>
    </source>
</evidence>
<protein>
    <submittedName>
        <fullName evidence="3">Uncharacterized protein</fullName>
    </submittedName>
</protein>
<dbReference type="AlphaFoldDB" id="A0ABD1YD63"/>
<proteinExistence type="predicted"/>